<feature type="region of interest" description="Disordered" evidence="1">
    <location>
        <begin position="162"/>
        <end position="207"/>
    </location>
</feature>
<dbReference type="GO" id="GO:0005739">
    <property type="term" value="C:mitochondrion"/>
    <property type="evidence" value="ECO:0007669"/>
    <property type="project" value="TreeGrafter"/>
</dbReference>
<accession>A0A2H9TPC3</accession>
<organism evidence="3 4">
    <name type="scientific">Paramicrosporidium saccamoebae</name>
    <dbReference type="NCBI Taxonomy" id="1246581"/>
    <lineage>
        <taxon>Eukaryota</taxon>
        <taxon>Fungi</taxon>
        <taxon>Fungi incertae sedis</taxon>
        <taxon>Cryptomycota</taxon>
        <taxon>Cryptomycota incertae sedis</taxon>
        <taxon>Paramicrosporidium</taxon>
    </lineage>
</organism>
<dbReference type="GO" id="GO:0045047">
    <property type="term" value="P:protein targeting to ER"/>
    <property type="evidence" value="ECO:0007669"/>
    <property type="project" value="InterPro"/>
</dbReference>
<keyword evidence="2" id="KW-0812">Transmembrane</keyword>
<feature type="transmembrane region" description="Helical" evidence="2">
    <location>
        <begin position="12"/>
        <end position="28"/>
    </location>
</feature>
<evidence type="ECO:0000256" key="1">
    <source>
        <dbReference type="SAM" id="MobiDB-lite"/>
    </source>
</evidence>
<evidence type="ECO:0000313" key="3">
    <source>
        <dbReference type="EMBL" id="PJF19576.1"/>
    </source>
</evidence>
<feature type="compositionally biased region" description="Basic and acidic residues" evidence="1">
    <location>
        <begin position="181"/>
        <end position="192"/>
    </location>
</feature>
<dbReference type="GO" id="GO:0005783">
    <property type="term" value="C:endoplasmic reticulum"/>
    <property type="evidence" value="ECO:0007669"/>
    <property type="project" value="InterPro"/>
</dbReference>
<protein>
    <recommendedName>
        <fullName evidence="5">Inorganic phosphate transporter Pho88</fullName>
    </recommendedName>
</protein>
<keyword evidence="2" id="KW-1133">Transmembrane helix</keyword>
<name>A0A2H9TPC3_9FUNG</name>
<keyword evidence="2" id="KW-0472">Membrane</keyword>
<dbReference type="Proteomes" id="UP000240830">
    <property type="component" value="Unassembled WGS sequence"/>
</dbReference>
<gene>
    <name evidence="3" type="ORF">PSACC_00608</name>
</gene>
<feature type="transmembrane region" description="Helical" evidence="2">
    <location>
        <begin position="40"/>
        <end position="57"/>
    </location>
</feature>
<dbReference type="AlphaFoldDB" id="A0A2H9TPC3"/>
<reference evidence="3 4" key="1">
    <citation type="submission" date="2016-10" db="EMBL/GenBank/DDBJ databases">
        <title>The genome of Paramicrosporidium saccamoebae is the missing link in understanding Cryptomycota and Microsporidia evolution.</title>
        <authorList>
            <person name="Quandt C.A."/>
            <person name="Beaudet D."/>
            <person name="Corsaro D."/>
            <person name="Michel R."/>
            <person name="Corradi N."/>
            <person name="James T."/>
        </authorList>
    </citation>
    <scope>NUCLEOTIDE SEQUENCE [LARGE SCALE GENOMIC DNA]</scope>
    <source>
        <strain evidence="3 4">KSL3</strain>
    </source>
</reference>
<dbReference type="PANTHER" id="PTHR28112">
    <property type="entry name" value="SRP-INDEPENDENT TARGETING PROTEIN 3"/>
    <property type="match status" value="1"/>
</dbReference>
<dbReference type="EMBL" id="MTSL01000051">
    <property type="protein sequence ID" value="PJF19576.1"/>
    <property type="molecule type" value="Genomic_DNA"/>
</dbReference>
<feature type="compositionally biased region" description="Basic residues" evidence="1">
    <location>
        <begin position="196"/>
        <end position="207"/>
    </location>
</feature>
<proteinExistence type="predicted"/>
<dbReference type="InterPro" id="IPR012098">
    <property type="entry name" value="SND3_fun"/>
</dbReference>
<evidence type="ECO:0000313" key="4">
    <source>
        <dbReference type="Proteomes" id="UP000240830"/>
    </source>
</evidence>
<dbReference type="Pfam" id="PF10032">
    <property type="entry name" value="Pho88"/>
    <property type="match status" value="1"/>
</dbReference>
<evidence type="ECO:0008006" key="5">
    <source>
        <dbReference type="Google" id="ProtNLM"/>
    </source>
</evidence>
<dbReference type="OrthoDB" id="18139at2759"/>
<comment type="caution">
    <text evidence="3">The sequence shown here is derived from an EMBL/GenBank/DDBJ whole genome shotgun (WGS) entry which is preliminary data.</text>
</comment>
<keyword evidence="4" id="KW-1185">Reference proteome</keyword>
<sequence>MAVSLSTLNSPLVTMAMVFGSIQLLRFVDMTNPRTINLLRMGYITSQMLMLLLWNYIRTRCKSGKKNGDMVEVEEPATPFSGEPAKTRKMTVLEYDTMEAGKQLQQVIIGTVIMLVLHFWFGMVQPLFLQILLPWKSVVAQPLIQIHLFGFPATGALKRPFKQPNPFAEFTQEQTAEPDTEETREIEDDKSPKTAAKGKKKGGRKED</sequence>
<feature type="transmembrane region" description="Helical" evidence="2">
    <location>
        <begin position="107"/>
        <end position="133"/>
    </location>
</feature>
<dbReference type="PANTHER" id="PTHR28112:SF1">
    <property type="entry name" value="SRP-INDEPENDENT TARGETING PROTEIN 3"/>
    <property type="match status" value="1"/>
</dbReference>
<evidence type="ECO:0000256" key="2">
    <source>
        <dbReference type="SAM" id="Phobius"/>
    </source>
</evidence>